<dbReference type="PANTHER" id="PTHR23504">
    <property type="entry name" value="MAJOR FACILITATOR SUPERFAMILY DOMAIN-CONTAINING PROTEIN 10"/>
    <property type="match status" value="1"/>
</dbReference>
<dbReference type="InterPro" id="IPR001958">
    <property type="entry name" value="Tet-R_TetA/multi-R_MdtG-like"/>
</dbReference>
<feature type="transmembrane region" description="Helical" evidence="7">
    <location>
        <begin position="163"/>
        <end position="184"/>
    </location>
</feature>
<feature type="transmembrane region" description="Helical" evidence="7">
    <location>
        <begin position="342"/>
        <end position="371"/>
    </location>
</feature>
<dbReference type="SUPFAM" id="SSF103473">
    <property type="entry name" value="MFS general substrate transporter"/>
    <property type="match status" value="1"/>
</dbReference>
<keyword evidence="3 7" id="KW-0812">Transmembrane</keyword>
<dbReference type="CDD" id="cd17330">
    <property type="entry name" value="MFS_SLC46_TetA_like"/>
    <property type="match status" value="1"/>
</dbReference>
<evidence type="ECO:0000256" key="1">
    <source>
        <dbReference type="ARBA" id="ARBA00004141"/>
    </source>
</evidence>
<feature type="transmembrane region" description="Helical" evidence="7">
    <location>
        <begin position="138"/>
        <end position="157"/>
    </location>
</feature>
<feature type="transmembrane region" description="Helical" evidence="7">
    <location>
        <begin position="471"/>
        <end position="491"/>
    </location>
</feature>
<dbReference type="EMBL" id="JAUBYV010000002">
    <property type="protein sequence ID" value="KAK2628805.1"/>
    <property type="molecule type" value="Genomic_DNA"/>
</dbReference>
<sequence>MNINTGRGKLEHQLTANHTAALDVSRNDANEVAEGGGAGRRSPPELRDEEKEGNVTWSSLPHRQQLIILTLARLSEPVVQTSLQAYMFYQLKSFDETLPDSSIAAQAGLLSSSFTAAQFLTAMIWGRISDSERGGRKLVLLIGLFGTALSCLGFGFSKSFYQAIFFRSLGGALNGNIGVMRTMVSEIVQEKKYQSRAFLLFPMCFNIGVIIGPILGGVLANPATSYPRLFGGVTFFKSYPYATPNIVSAFFLACAGLAVFFGLAETLSSIRHHEDLGMKYSRKIAQLSRGRRSQSFSHAYTAVSGDERVFATDTEMAPATPTRLSRSKSLPKRRLKLPFRRIFTYNVVCTLVAHTLLATHLGAFNSLWFVFLSTPVSDPAHPDPPSFVRNLPFRFTGGLGMQPRHVGFAMAILGIIGISMQLFIYPTVHARLGVVKSWRVFLYCFPVAYILVPFLSTVPSTSPPPAEKDGLLVWLCLCSVLFIQVSGRTFALPATTILVNNASPHPSVLGTMHGIGQSLSSAGRTFGPAAGGALYGLGLRCGVVGAVFWALSGVALLGCAASNWVKEGDGHEIVLDGDEEAEAEAESQAAFVRRHALG</sequence>
<proteinExistence type="predicted"/>
<evidence type="ECO:0000256" key="7">
    <source>
        <dbReference type="SAM" id="Phobius"/>
    </source>
</evidence>
<feature type="transmembrane region" description="Helical" evidence="7">
    <location>
        <begin position="239"/>
        <end position="263"/>
    </location>
</feature>
<feature type="transmembrane region" description="Helical" evidence="7">
    <location>
        <begin position="406"/>
        <end position="428"/>
    </location>
</feature>
<keyword evidence="2" id="KW-0813">Transport</keyword>
<evidence type="ECO:0000259" key="8">
    <source>
        <dbReference type="PROSITE" id="PS50850"/>
    </source>
</evidence>
<gene>
    <name evidence="9" type="ORF">QTJ16_001908</name>
</gene>
<dbReference type="InterPro" id="IPR011701">
    <property type="entry name" value="MFS"/>
</dbReference>
<comment type="subcellular location">
    <subcellularLocation>
        <location evidence="1">Membrane</location>
        <topology evidence="1">Multi-pass membrane protein</topology>
    </subcellularLocation>
</comment>
<name>A0AAD9T5R5_9HELO</name>
<accession>A0AAD9T5R5</accession>
<evidence type="ECO:0000256" key="4">
    <source>
        <dbReference type="ARBA" id="ARBA00022989"/>
    </source>
</evidence>
<evidence type="ECO:0000256" key="2">
    <source>
        <dbReference type="ARBA" id="ARBA00022448"/>
    </source>
</evidence>
<keyword evidence="5 7" id="KW-0472">Membrane</keyword>
<dbReference type="Gene3D" id="1.20.1250.20">
    <property type="entry name" value="MFS general substrate transporter like domains"/>
    <property type="match status" value="1"/>
</dbReference>
<dbReference type="Pfam" id="PF07690">
    <property type="entry name" value="MFS_1"/>
    <property type="match status" value="1"/>
</dbReference>
<dbReference type="AlphaFoldDB" id="A0AAD9T5R5"/>
<dbReference type="GO" id="GO:0022857">
    <property type="term" value="F:transmembrane transporter activity"/>
    <property type="evidence" value="ECO:0007669"/>
    <property type="project" value="InterPro"/>
</dbReference>
<feature type="transmembrane region" description="Helical" evidence="7">
    <location>
        <begin position="440"/>
        <end position="459"/>
    </location>
</feature>
<keyword evidence="4 7" id="KW-1133">Transmembrane helix</keyword>
<feature type="compositionally biased region" description="Basic and acidic residues" evidence="6">
    <location>
        <begin position="42"/>
        <end position="53"/>
    </location>
</feature>
<dbReference type="PRINTS" id="PR01035">
    <property type="entry name" value="TCRTETA"/>
</dbReference>
<feature type="domain" description="Major facilitator superfamily (MFS) profile" evidence="8">
    <location>
        <begin position="65"/>
        <end position="570"/>
    </location>
</feature>
<organism evidence="9 10">
    <name type="scientific">Diplocarpon rosae</name>
    <dbReference type="NCBI Taxonomy" id="946125"/>
    <lineage>
        <taxon>Eukaryota</taxon>
        <taxon>Fungi</taxon>
        <taxon>Dikarya</taxon>
        <taxon>Ascomycota</taxon>
        <taxon>Pezizomycotina</taxon>
        <taxon>Leotiomycetes</taxon>
        <taxon>Helotiales</taxon>
        <taxon>Drepanopezizaceae</taxon>
        <taxon>Diplocarpon</taxon>
    </lineage>
</organism>
<keyword evidence="10" id="KW-1185">Reference proteome</keyword>
<evidence type="ECO:0000313" key="10">
    <source>
        <dbReference type="Proteomes" id="UP001285354"/>
    </source>
</evidence>
<evidence type="ECO:0000256" key="3">
    <source>
        <dbReference type="ARBA" id="ARBA00022692"/>
    </source>
</evidence>
<feature type="region of interest" description="Disordered" evidence="6">
    <location>
        <begin position="24"/>
        <end position="55"/>
    </location>
</feature>
<protein>
    <recommendedName>
        <fullName evidence="8">Major facilitator superfamily (MFS) profile domain-containing protein</fullName>
    </recommendedName>
</protein>
<dbReference type="GO" id="GO:0016020">
    <property type="term" value="C:membrane"/>
    <property type="evidence" value="ECO:0007669"/>
    <property type="project" value="UniProtKB-SubCell"/>
</dbReference>
<evidence type="ECO:0000256" key="5">
    <source>
        <dbReference type="ARBA" id="ARBA00023136"/>
    </source>
</evidence>
<evidence type="ECO:0000313" key="9">
    <source>
        <dbReference type="EMBL" id="KAK2628805.1"/>
    </source>
</evidence>
<comment type="caution">
    <text evidence="9">The sequence shown here is derived from an EMBL/GenBank/DDBJ whole genome shotgun (WGS) entry which is preliminary data.</text>
</comment>
<reference evidence="9" key="1">
    <citation type="submission" date="2023-06" db="EMBL/GenBank/DDBJ databases">
        <title>Draft genome of Marssonina rosae.</title>
        <authorList>
            <person name="Cheng Q."/>
        </authorList>
    </citation>
    <scope>NUCLEOTIDE SEQUENCE</scope>
    <source>
        <strain evidence="9">R4</strain>
    </source>
</reference>
<evidence type="ECO:0000256" key="6">
    <source>
        <dbReference type="SAM" id="MobiDB-lite"/>
    </source>
</evidence>
<feature type="transmembrane region" description="Helical" evidence="7">
    <location>
        <begin position="196"/>
        <end position="219"/>
    </location>
</feature>
<dbReference type="PANTHER" id="PTHR23504:SF6">
    <property type="entry name" value="MULTIDRUG TRANSPORTER, PUTATIVE (AFU_ORTHOLOGUE AFUA_4G08740)-RELATED"/>
    <property type="match status" value="1"/>
</dbReference>
<dbReference type="InterPro" id="IPR036259">
    <property type="entry name" value="MFS_trans_sf"/>
</dbReference>
<dbReference type="Proteomes" id="UP001285354">
    <property type="component" value="Unassembled WGS sequence"/>
</dbReference>
<dbReference type="PROSITE" id="PS50850">
    <property type="entry name" value="MFS"/>
    <property type="match status" value="1"/>
</dbReference>
<dbReference type="InterPro" id="IPR020846">
    <property type="entry name" value="MFS_dom"/>
</dbReference>